<gene>
    <name evidence="3" type="ORF">PLOB_00019118</name>
</gene>
<feature type="domain" description="HYR" evidence="2">
    <location>
        <begin position="2"/>
        <end position="87"/>
    </location>
</feature>
<sequence>FTDYQSPTLSCPGPHIIGDTTKGKATGKVSWNIQVTDNSVIVDPNAEINVYSTHQPSQELPIGATGVQVTARDFTGNTATCSFMVYIKDIEAPIIKQCPGDIVREEEDREVRVHWTRPVFSDNSGSVAVVSNRQIGELFAVPGTYQIVYTASDLSNNQNKNCSFRITLKKKTCPLYPPPKNGALACVSNGGDNTCAVMCQTGTDFEFNVPLLYFCSAGQWNFYSLPHMSFSSTLPWPNCTGKSS</sequence>
<name>A0ABN8RIG3_9CNID</name>
<accession>A0ABN8RIG3</accession>
<evidence type="ECO:0000313" key="4">
    <source>
        <dbReference type="Proteomes" id="UP001159405"/>
    </source>
</evidence>
<dbReference type="PANTHER" id="PTHR24273">
    <property type="entry name" value="FI04643P-RELATED"/>
    <property type="match status" value="1"/>
</dbReference>
<dbReference type="InterPro" id="IPR003410">
    <property type="entry name" value="HYR_dom"/>
</dbReference>
<dbReference type="Proteomes" id="UP001159405">
    <property type="component" value="Unassembled WGS sequence"/>
</dbReference>
<evidence type="ECO:0000259" key="2">
    <source>
        <dbReference type="PROSITE" id="PS50825"/>
    </source>
</evidence>
<reference evidence="3 4" key="1">
    <citation type="submission" date="2022-05" db="EMBL/GenBank/DDBJ databases">
        <authorList>
            <consortium name="Genoscope - CEA"/>
            <person name="William W."/>
        </authorList>
    </citation>
    <scope>NUCLEOTIDE SEQUENCE [LARGE SCALE GENOMIC DNA]</scope>
</reference>
<feature type="non-terminal residue" evidence="3">
    <location>
        <position position="1"/>
    </location>
</feature>
<comment type="caution">
    <text evidence="3">The sequence shown here is derived from an EMBL/GenBank/DDBJ whole genome shotgun (WGS) entry which is preliminary data.</text>
</comment>
<dbReference type="PANTHER" id="PTHR24273:SF32">
    <property type="entry name" value="HYALIN"/>
    <property type="match status" value="1"/>
</dbReference>
<organism evidence="3 4">
    <name type="scientific">Porites lobata</name>
    <dbReference type="NCBI Taxonomy" id="104759"/>
    <lineage>
        <taxon>Eukaryota</taxon>
        <taxon>Metazoa</taxon>
        <taxon>Cnidaria</taxon>
        <taxon>Anthozoa</taxon>
        <taxon>Hexacorallia</taxon>
        <taxon>Scleractinia</taxon>
        <taxon>Fungiina</taxon>
        <taxon>Poritidae</taxon>
        <taxon>Porites</taxon>
    </lineage>
</organism>
<evidence type="ECO:0000256" key="1">
    <source>
        <dbReference type="ARBA" id="ARBA00022737"/>
    </source>
</evidence>
<keyword evidence="1" id="KW-0677">Repeat</keyword>
<dbReference type="EMBL" id="CALNXK010000222">
    <property type="protein sequence ID" value="CAH3177231.1"/>
    <property type="molecule type" value="Genomic_DNA"/>
</dbReference>
<evidence type="ECO:0000313" key="3">
    <source>
        <dbReference type="EMBL" id="CAH3177231.1"/>
    </source>
</evidence>
<proteinExistence type="predicted"/>
<dbReference type="Pfam" id="PF02494">
    <property type="entry name" value="HYR"/>
    <property type="match status" value="2"/>
</dbReference>
<keyword evidence="4" id="KW-1185">Reference proteome</keyword>
<dbReference type="PROSITE" id="PS50825">
    <property type="entry name" value="HYR"/>
    <property type="match status" value="2"/>
</dbReference>
<protein>
    <recommendedName>
        <fullName evidence="2">HYR domain-containing protein</fullName>
    </recommendedName>
</protein>
<feature type="domain" description="HYR" evidence="2">
    <location>
        <begin position="88"/>
        <end position="170"/>
    </location>
</feature>